<proteinExistence type="predicted"/>
<evidence type="ECO:0000313" key="3">
    <source>
        <dbReference type="Proteomes" id="UP000015102"/>
    </source>
</evidence>
<organism evidence="2 3">
    <name type="scientific">Megaselia scalaris</name>
    <name type="common">Humpbacked fly</name>
    <name type="synonym">Phora scalaris</name>
    <dbReference type="NCBI Taxonomy" id="36166"/>
    <lineage>
        <taxon>Eukaryota</taxon>
        <taxon>Metazoa</taxon>
        <taxon>Ecdysozoa</taxon>
        <taxon>Arthropoda</taxon>
        <taxon>Hexapoda</taxon>
        <taxon>Insecta</taxon>
        <taxon>Pterygota</taxon>
        <taxon>Neoptera</taxon>
        <taxon>Endopterygota</taxon>
        <taxon>Diptera</taxon>
        <taxon>Brachycera</taxon>
        <taxon>Muscomorpha</taxon>
        <taxon>Platypezoidea</taxon>
        <taxon>Phoridae</taxon>
        <taxon>Megaseliini</taxon>
        <taxon>Megaselia</taxon>
    </lineage>
</organism>
<feature type="region of interest" description="Disordered" evidence="1">
    <location>
        <begin position="1"/>
        <end position="27"/>
    </location>
</feature>
<dbReference type="HOGENOM" id="CLU_1623131_0_0_1"/>
<name>T1GGA2_MEGSC</name>
<accession>T1GGA2</accession>
<protein>
    <submittedName>
        <fullName evidence="2">Uncharacterized protein</fullName>
    </submittedName>
</protein>
<reference evidence="3" key="1">
    <citation type="submission" date="2013-02" db="EMBL/GenBank/DDBJ databases">
        <authorList>
            <person name="Hughes D."/>
        </authorList>
    </citation>
    <scope>NUCLEOTIDE SEQUENCE</scope>
    <source>
        <strain>Durham</strain>
        <strain evidence="3">NC isolate 2 -- Noor lab</strain>
    </source>
</reference>
<sequence length="164" mass="18048">NNVLNSSSTTTVPHPEQTSVNKPQIPNSNLIDSTTAVLSNLNLFDSNNSFLVQSFHPMLKKLEAERGQQLPDLINGIDGYQNHLNNGLNGSASSSSLNGGLGHLNGINNLNNLVNLQNQLNYNQPEDWEQVLKLAMLRNNKQMEERNNLLNMMGNGLGNSFSYS</sequence>
<reference evidence="2" key="2">
    <citation type="submission" date="2015-06" db="UniProtKB">
        <authorList>
            <consortium name="EnsemblMetazoa"/>
        </authorList>
    </citation>
    <scope>IDENTIFICATION</scope>
</reference>
<dbReference type="EnsemblMetazoa" id="MESCA002415-RA">
    <property type="protein sequence ID" value="MESCA002415-PA"/>
    <property type="gene ID" value="MESCA002415"/>
</dbReference>
<dbReference type="AlphaFoldDB" id="T1GGA2"/>
<dbReference type="EMBL" id="CAQQ02070758">
    <property type="status" value="NOT_ANNOTATED_CDS"/>
    <property type="molecule type" value="Genomic_DNA"/>
</dbReference>
<dbReference type="EMBL" id="CAQQ02070757">
    <property type="status" value="NOT_ANNOTATED_CDS"/>
    <property type="molecule type" value="Genomic_DNA"/>
</dbReference>
<dbReference type="Proteomes" id="UP000015102">
    <property type="component" value="Unassembled WGS sequence"/>
</dbReference>
<evidence type="ECO:0000313" key="2">
    <source>
        <dbReference type="EnsemblMetazoa" id="MESCA002415-PA"/>
    </source>
</evidence>
<evidence type="ECO:0000256" key="1">
    <source>
        <dbReference type="SAM" id="MobiDB-lite"/>
    </source>
</evidence>
<keyword evidence="3" id="KW-1185">Reference proteome</keyword>
<dbReference type="EMBL" id="CAQQ02070756">
    <property type="status" value="NOT_ANNOTATED_CDS"/>
    <property type="molecule type" value="Genomic_DNA"/>
</dbReference>